<evidence type="ECO:0000256" key="3">
    <source>
        <dbReference type="PROSITE-ProRule" id="PRU00339"/>
    </source>
</evidence>
<dbReference type="InterPro" id="IPR019734">
    <property type="entry name" value="TPR_rpt"/>
</dbReference>
<proteinExistence type="predicted"/>
<dbReference type="SUPFAM" id="SSF48452">
    <property type="entry name" value="TPR-like"/>
    <property type="match status" value="1"/>
</dbReference>
<dbReference type="PANTHER" id="PTHR44858">
    <property type="entry name" value="TETRATRICOPEPTIDE REPEAT PROTEIN 6"/>
    <property type="match status" value="1"/>
</dbReference>
<reference evidence="4 5" key="1">
    <citation type="journal article" date="2016" name="Nat. Commun.">
        <title>Thousands of microbial genomes shed light on interconnected biogeochemical processes in an aquifer system.</title>
        <authorList>
            <person name="Anantharaman K."/>
            <person name="Brown C.T."/>
            <person name="Hug L.A."/>
            <person name="Sharon I."/>
            <person name="Castelle C.J."/>
            <person name="Probst A.J."/>
            <person name="Thomas B.C."/>
            <person name="Singh A."/>
            <person name="Wilkins M.J."/>
            <person name="Karaoz U."/>
            <person name="Brodie E.L."/>
            <person name="Williams K.H."/>
            <person name="Hubbard S.S."/>
            <person name="Banfield J.F."/>
        </authorList>
    </citation>
    <scope>NUCLEOTIDE SEQUENCE [LARGE SCALE GENOMIC DNA]</scope>
    <source>
        <strain evidence="5">RBG_16_55_9</strain>
    </source>
</reference>
<feature type="repeat" description="TPR" evidence="3">
    <location>
        <begin position="119"/>
        <end position="152"/>
    </location>
</feature>
<dbReference type="Gene3D" id="1.25.40.10">
    <property type="entry name" value="Tetratricopeptide repeat domain"/>
    <property type="match status" value="2"/>
</dbReference>
<dbReference type="PROSITE" id="PS50005">
    <property type="entry name" value="TPR"/>
    <property type="match status" value="2"/>
</dbReference>
<dbReference type="Pfam" id="PF13174">
    <property type="entry name" value="TPR_6"/>
    <property type="match status" value="1"/>
</dbReference>
<dbReference type="SMART" id="SM00028">
    <property type="entry name" value="TPR"/>
    <property type="match status" value="5"/>
</dbReference>
<accession>A0A1F5V0G1</accession>
<dbReference type="Pfam" id="PF13432">
    <property type="entry name" value="TPR_16"/>
    <property type="match status" value="1"/>
</dbReference>
<dbReference type="STRING" id="1817864.A2Z21_07275"/>
<keyword evidence="1" id="KW-0677">Repeat</keyword>
<sequence length="412" mass="46006">MWADAGDVESLNGRYLIAQERYQKSLAYAKDKAVQVKLGRAYLLNKQLIEAQQTFQAVLQQDPAWATAHLGLAESYLAENKRSDAMREYKLAFQQSEPLTYAERRQIALDAIQIETNDPEMHLMLADFYWEQGVFQGAKDEYQIVLKLQPNSVAAYTGLGKASLSRLEYDEALRDLETALKQRPSIEEQVAIYQLILQVERGVAGPGRRVGEAGQNALLQLAAVYLSSGELDKSRNILQELSKAYPTYRPNDVARLVQQLTGALGDALPGHPVTDQGHRIISPGEAHPPYNSTPPTSGWHYAIPARWGIHDGPIPDEVQLRNLAGGGVLVQYQSNLPAEELQQLRAFVAELRKDQKYCQVVLAPYERLDQKIVLTAWGRIDRLAGFDPHQIRDFIDAFITKGPEAGQVSCSL</sequence>
<gene>
    <name evidence="4" type="ORF">A2Z21_07275</name>
</gene>
<protein>
    <submittedName>
        <fullName evidence="4">Uncharacterized protein</fullName>
    </submittedName>
</protein>
<evidence type="ECO:0000313" key="4">
    <source>
        <dbReference type="EMBL" id="OGF56896.1"/>
    </source>
</evidence>
<evidence type="ECO:0000256" key="2">
    <source>
        <dbReference type="ARBA" id="ARBA00022803"/>
    </source>
</evidence>
<evidence type="ECO:0000256" key="1">
    <source>
        <dbReference type="ARBA" id="ARBA00022737"/>
    </source>
</evidence>
<name>A0A1F5V0G1_FRAXR</name>
<organism evidence="4 5">
    <name type="scientific">Fraserbacteria sp. (strain RBG_16_55_9)</name>
    <dbReference type="NCBI Taxonomy" id="1817864"/>
    <lineage>
        <taxon>Bacteria</taxon>
        <taxon>Candidatus Fraseribacteriota</taxon>
    </lineage>
</organism>
<dbReference type="PANTHER" id="PTHR44858:SF1">
    <property type="entry name" value="UDP-N-ACETYLGLUCOSAMINE--PEPTIDE N-ACETYLGLUCOSAMINYLTRANSFERASE SPINDLY-RELATED"/>
    <property type="match status" value="1"/>
</dbReference>
<comment type="caution">
    <text evidence="4">The sequence shown here is derived from an EMBL/GenBank/DDBJ whole genome shotgun (WGS) entry which is preliminary data.</text>
</comment>
<dbReference type="Pfam" id="PF11303">
    <property type="entry name" value="DUF3105"/>
    <property type="match status" value="1"/>
</dbReference>
<dbReference type="InterPro" id="IPR011990">
    <property type="entry name" value="TPR-like_helical_dom_sf"/>
</dbReference>
<dbReference type="InterPro" id="IPR021454">
    <property type="entry name" value="DUF3105"/>
</dbReference>
<evidence type="ECO:0000313" key="5">
    <source>
        <dbReference type="Proteomes" id="UP000179157"/>
    </source>
</evidence>
<dbReference type="EMBL" id="MFGX01000023">
    <property type="protein sequence ID" value="OGF56896.1"/>
    <property type="molecule type" value="Genomic_DNA"/>
</dbReference>
<dbReference type="Proteomes" id="UP000179157">
    <property type="component" value="Unassembled WGS sequence"/>
</dbReference>
<dbReference type="InterPro" id="IPR050498">
    <property type="entry name" value="Ycf3"/>
</dbReference>
<keyword evidence="2 3" id="KW-0802">TPR repeat</keyword>
<dbReference type="AlphaFoldDB" id="A0A1F5V0G1"/>
<feature type="repeat" description="TPR" evidence="3">
    <location>
        <begin position="153"/>
        <end position="186"/>
    </location>
</feature>